<feature type="compositionally biased region" description="Basic residues" evidence="1">
    <location>
        <begin position="388"/>
        <end position="397"/>
    </location>
</feature>
<evidence type="ECO:0000313" key="3">
    <source>
        <dbReference type="Proteomes" id="UP001152533"/>
    </source>
</evidence>
<feature type="compositionally biased region" description="Polar residues" evidence="1">
    <location>
        <begin position="361"/>
        <end position="370"/>
    </location>
</feature>
<feature type="compositionally biased region" description="Polar residues" evidence="1">
    <location>
        <begin position="316"/>
        <end position="327"/>
    </location>
</feature>
<evidence type="ECO:0008006" key="4">
    <source>
        <dbReference type="Google" id="ProtNLM"/>
    </source>
</evidence>
<organism evidence="2 3">
    <name type="scientific">Colletotrichum noveboracense</name>
    <dbReference type="NCBI Taxonomy" id="2664923"/>
    <lineage>
        <taxon>Eukaryota</taxon>
        <taxon>Fungi</taxon>
        <taxon>Dikarya</taxon>
        <taxon>Ascomycota</taxon>
        <taxon>Pezizomycotina</taxon>
        <taxon>Sordariomycetes</taxon>
        <taxon>Hypocreomycetidae</taxon>
        <taxon>Glomerellales</taxon>
        <taxon>Glomerellaceae</taxon>
        <taxon>Colletotrichum</taxon>
        <taxon>Colletotrichum gloeosporioides species complex</taxon>
    </lineage>
</organism>
<feature type="compositionally biased region" description="Polar residues" evidence="1">
    <location>
        <begin position="264"/>
        <end position="280"/>
    </location>
</feature>
<accession>A0A9W4WG83</accession>
<feature type="compositionally biased region" description="Low complexity" evidence="1">
    <location>
        <begin position="1"/>
        <end position="25"/>
    </location>
</feature>
<comment type="caution">
    <text evidence="2">The sequence shown here is derived from an EMBL/GenBank/DDBJ whole genome shotgun (WGS) entry which is preliminary data.</text>
</comment>
<dbReference type="EMBL" id="CAMGZC010002545">
    <property type="protein sequence ID" value="CAI0655017.1"/>
    <property type="molecule type" value="Genomic_DNA"/>
</dbReference>
<feature type="compositionally biased region" description="Basic and acidic residues" evidence="1">
    <location>
        <begin position="377"/>
        <end position="387"/>
    </location>
</feature>
<reference evidence="2" key="1">
    <citation type="submission" date="2022-08" db="EMBL/GenBank/DDBJ databases">
        <authorList>
            <person name="Giroux E."/>
            <person name="Giroux E."/>
        </authorList>
    </citation>
    <scope>NUCLEOTIDE SEQUENCE</scope>
    <source>
        <strain evidence="2">H1091258</strain>
    </source>
</reference>
<keyword evidence="3" id="KW-1185">Reference proteome</keyword>
<feature type="compositionally biased region" description="Polar residues" evidence="1">
    <location>
        <begin position="122"/>
        <end position="134"/>
    </location>
</feature>
<dbReference type="PANTHER" id="PTHR39609">
    <property type="entry name" value="RFEG-RELATED"/>
    <property type="match status" value="1"/>
</dbReference>
<dbReference type="AlphaFoldDB" id="A0A9W4WG83"/>
<dbReference type="PANTHER" id="PTHR39609:SF1">
    <property type="entry name" value="RFEG"/>
    <property type="match status" value="1"/>
</dbReference>
<sequence length="397" mass="41961">MSSRTSRGAPPSGSSSAAPPSSGRSNEYFVPRDGIDREVITADICRYLGNDALVRPGHYENPQTGQVVQGYYITAYRNLTTAMIDDLKADSARWEAERRQQAARNTQGGTFASRDAAAPSLSRRSNSPTAGYRQSETHSARQHYGPTDPAGYPDVGRDSYENTPRYPGSQAPGYSGNAAQSYSGSSAAGYSQQAPSPYSSSAGYSYPSGGSAFSPQPDPRDPRYSGTPQYGGEPYTAVNANMAASRNFDSYGSSGQPARIPTTMAPQSGQTYIPSGSQAQAGYPSGYYPPSSQAPYGAAPVSQDPLYGRGAYKVSHSLSSPTSSNYVASPAGAAHPSSYSSGQGSQYDTTPTPRASATPSNSNAQMGNSGSSSSHSRRSERDSDRHHTSDRHRPPRR</sequence>
<feature type="compositionally biased region" description="Low complexity" evidence="1">
    <location>
        <begin position="337"/>
        <end position="360"/>
    </location>
</feature>
<evidence type="ECO:0000313" key="2">
    <source>
        <dbReference type="EMBL" id="CAI0655017.1"/>
    </source>
</evidence>
<dbReference type="Proteomes" id="UP001152533">
    <property type="component" value="Unassembled WGS sequence"/>
</dbReference>
<protein>
    <recommendedName>
        <fullName evidence="4">Transcription factor RfeG</fullName>
    </recommendedName>
</protein>
<feature type="region of interest" description="Disordered" evidence="1">
    <location>
        <begin position="95"/>
        <end position="397"/>
    </location>
</feature>
<feature type="region of interest" description="Disordered" evidence="1">
    <location>
        <begin position="1"/>
        <end position="30"/>
    </location>
</feature>
<proteinExistence type="predicted"/>
<feature type="compositionally biased region" description="Low complexity" evidence="1">
    <location>
        <begin position="173"/>
        <end position="215"/>
    </location>
</feature>
<name>A0A9W4WG83_9PEZI</name>
<evidence type="ECO:0000256" key="1">
    <source>
        <dbReference type="SAM" id="MobiDB-lite"/>
    </source>
</evidence>
<feature type="compositionally biased region" description="Polar residues" evidence="1">
    <location>
        <begin position="238"/>
        <end position="256"/>
    </location>
</feature>
<gene>
    <name evidence="2" type="ORF">CGXH109_LOCUS144360</name>
</gene>